<dbReference type="SUPFAM" id="SSF48726">
    <property type="entry name" value="Immunoglobulin"/>
    <property type="match status" value="5"/>
</dbReference>
<keyword evidence="2" id="KW-1015">Disulfide bond</keyword>
<keyword evidence="6" id="KW-1185">Reference proteome</keyword>
<feature type="domain" description="Ig-like" evidence="4">
    <location>
        <begin position="294"/>
        <end position="379"/>
    </location>
</feature>
<dbReference type="Pfam" id="PF13895">
    <property type="entry name" value="Ig_2"/>
    <property type="match status" value="1"/>
</dbReference>
<evidence type="ECO:0000313" key="5">
    <source>
        <dbReference type="EMBL" id="KAI2662106.1"/>
    </source>
</evidence>
<feature type="domain" description="Ig-like" evidence="4">
    <location>
        <begin position="108"/>
        <end position="194"/>
    </location>
</feature>
<feature type="domain" description="Ig-like" evidence="4">
    <location>
        <begin position="382"/>
        <end position="450"/>
    </location>
</feature>
<sequence length="471" mass="53503">MWVSLLLVLLSLAVSQYTQAIPKVTVTPSDHVFSGETVTLRCDIEEGIDWTYSWYKDGSVVPINTERVYEFISDEFAAGKYTCRGEKTQDSGRSEISDAVTLTVSDLPKASVTADPDRVVFSGETISLKCAIESHYSDWRFHWSKYSSIFTEDEKNTSAETLTIERVSESDQDKYWCWGEREGRPMKSQKSEVVSLRVEDRTQAVLKIAQNWLPEGDSLTLVCAVRSSSRGWTFSWFRDDHQLLSDSSRGAGGSYTLSPAAVKHTGVYACRAERGAYYTEYSYTQLLWVTSRKPRASPIISPSRSQHFLSDSLSLSCEDQRSSGWRLRRYSERLEDCSSSDWGIETGSTRRISSLKTSDTGVYWCQSESGEKSQPVNITVHGDPLTLHCLQRNTHSSNLRAAFYKDRSLIQTQTTVDQMTIPAVSKSHEGFYYCKLPERRQSPKSWVSVTGRPDEVHSEYGTWRTRRHDRV</sequence>
<dbReference type="PROSITE" id="PS50835">
    <property type="entry name" value="IG_LIKE"/>
    <property type="match status" value="5"/>
</dbReference>
<feature type="domain" description="Ig-like" evidence="4">
    <location>
        <begin position="215"/>
        <end position="284"/>
    </location>
</feature>
<dbReference type="SMART" id="SM00409">
    <property type="entry name" value="IG"/>
    <property type="match status" value="5"/>
</dbReference>
<dbReference type="SMART" id="SM00408">
    <property type="entry name" value="IGc2"/>
    <property type="match status" value="4"/>
</dbReference>
<dbReference type="InterPro" id="IPR003598">
    <property type="entry name" value="Ig_sub2"/>
</dbReference>
<accession>A0ABQ8MGV3</accession>
<gene>
    <name evidence="5" type="ORF">H4Q32_000872</name>
</gene>
<keyword evidence="1 3" id="KW-0732">Signal</keyword>
<name>A0ABQ8MGV3_LABRO</name>
<dbReference type="Proteomes" id="UP000830375">
    <property type="component" value="Unassembled WGS sequence"/>
</dbReference>
<feature type="signal peptide" evidence="3">
    <location>
        <begin position="1"/>
        <end position="20"/>
    </location>
</feature>
<dbReference type="PANTHER" id="PTHR11481">
    <property type="entry name" value="IMMUNOGLOBULIN FC RECEPTOR"/>
    <property type="match status" value="1"/>
</dbReference>
<dbReference type="InterPro" id="IPR013783">
    <property type="entry name" value="Ig-like_fold"/>
</dbReference>
<protein>
    <submittedName>
        <fullName evidence="5">Fc receptor-like protein 5</fullName>
    </submittedName>
</protein>
<evidence type="ECO:0000313" key="6">
    <source>
        <dbReference type="Proteomes" id="UP000830375"/>
    </source>
</evidence>
<evidence type="ECO:0000259" key="4">
    <source>
        <dbReference type="PROSITE" id="PS50835"/>
    </source>
</evidence>
<dbReference type="InterPro" id="IPR007110">
    <property type="entry name" value="Ig-like_dom"/>
</dbReference>
<feature type="chain" id="PRO_5046815701" evidence="3">
    <location>
        <begin position="21"/>
        <end position="471"/>
    </location>
</feature>
<dbReference type="Pfam" id="PF13927">
    <property type="entry name" value="Ig_3"/>
    <property type="match status" value="2"/>
</dbReference>
<evidence type="ECO:0000256" key="3">
    <source>
        <dbReference type="SAM" id="SignalP"/>
    </source>
</evidence>
<dbReference type="Gene3D" id="2.60.40.10">
    <property type="entry name" value="Immunoglobulins"/>
    <property type="match status" value="5"/>
</dbReference>
<dbReference type="EMBL" id="JACTAM010000007">
    <property type="protein sequence ID" value="KAI2662106.1"/>
    <property type="molecule type" value="Genomic_DNA"/>
</dbReference>
<proteinExistence type="predicted"/>
<comment type="caution">
    <text evidence="5">The sequence shown here is derived from an EMBL/GenBank/DDBJ whole genome shotgun (WGS) entry which is preliminary data.</text>
</comment>
<evidence type="ECO:0000256" key="2">
    <source>
        <dbReference type="ARBA" id="ARBA00023157"/>
    </source>
</evidence>
<dbReference type="InterPro" id="IPR003599">
    <property type="entry name" value="Ig_sub"/>
</dbReference>
<dbReference type="InterPro" id="IPR050488">
    <property type="entry name" value="Ig_Fc_receptor"/>
</dbReference>
<reference evidence="5 6" key="1">
    <citation type="submission" date="2022-01" db="EMBL/GenBank/DDBJ databases">
        <title>A high-quality chromosome-level genome assembly of rohu carp, Labeo rohita.</title>
        <authorList>
            <person name="Arick M.A. II"/>
            <person name="Hsu C.-Y."/>
            <person name="Magbanua Z."/>
            <person name="Pechanova O."/>
            <person name="Grover C."/>
            <person name="Miller E."/>
            <person name="Thrash A."/>
            <person name="Ezzel L."/>
            <person name="Alam S."/>
            <person name="Benzie J."/>
            <person name="Hamilton M."/>
            <person name="Karsi A."/>
            <person name="Lawrence M.L."/>
            <person name="Peterson D.G."/>
        </authorList>
    </citation>
    <scope>NUCLEOTIDE SEQUENCE [LARGE SCALE GENOMIC DNA]</scope>
    <source>
        <strain evidence="6">BAU-BD-2019</strain>
        <tissue evidence="5">Blood</tissue>
    </source>
</reference>
<dbReference type="InterPro" id="IPR036179">
    <property type="entry name" value="Ig-like_dom_sf"/>
</dbReference>
<feature type="domain" description="Ig-like" evidence="4">
    <location>
        <begin position="22"/>
        <end position="103"/>
    </location>
</feature>
<evidence type="ECO:0000256" key="1">
    <source>
        <dbReference type="ARBA" id="ARBA00022729"/>
    </source>
</evidence>
<dbReference type="PANTHER" id="PTHR11481:SF64">
    <property type="entry name" value="FC RECEPTOR-LIKE PROTEIN 4"/>
    <property type="match status" value="1"/>
</dbReference>
<organism evidence="5 6">
    <name type="scientific">Labeo rohita</name>
    <name type="common">Indian major carp</name>
    <name type="synonym">Cyprinus rohita</name>
    <dbReference type="NCBI Taxonomy" id="84645"/>
    <lineage>
        <taxon>Eukaryota</taxon>
        <taxon>Metazoa</taxon>
        <taxon>Chordata</taxon>
        <taxon>Craniata</taxon>
        <taxon>Vertebrata</taxon>
        <taxon>Euteleostomi</taxon>
        <taxon>Actinopterygii</taxon>
        <taxon>Neopterygii</taxon>
        <taxon>Teleostei</taxon>
        <taxon>Ostariophysi</taxon>
        <taxon>Cypriniformes</taxon>
        <taxon>Cyprinidae</taxon>
        <taxon>Labeoninae</taxon>
        <taxon>Labeonini</taxon>
        <taxon>Labeo</taxon>
    </lineage>
</organism>